<comment type="subcellular location">
    <subcellularLocation>
        <location evidence="1">Membrane</location>
    </subcellularLocation>
</comment>
<dbReference type="GO" id="GO:0005886">
    <property type="term" value="C:plasma membrane"/>
    <property type="evidence" value="ECO:0007669"/>
    <property type="project" value="InterPro"/>
</dbReference>
<evidence type="ECO:0000256" key="3">
    <source>
        <dbReference type="SAM" id="MobiDB-lite"/>
    </source>
</evidence>
<dbReference type="PANTHER" id="PTHR10264">
    <property type="entry name" value="BAND 7 PROTEIN-RELATED"/>
    <property type="match status" value="1"/>
</dbReference>
<keyword evidence="2 4" id="KW-0472">Membrane</keyword>
<dbReference type="OrthoDB" id="2105077at2759"/>
<dbReference type="Proteomes" id="UP000466442">
    <property type="component" value="Linkage Group LG12"/>
</dbReference>
<feature type="region of interest" description="Disordered" evidence="3">
    <location>
        <begin position="1"/>
        <end position="25"/>
    </location>
</feature>
<accession>A0A8S9X014</accession>
<evidence type="ECO:0000256" key="2">
    <source>
        <dbReference type="ARBA" id="ARBA00023136"/>
    </source>
</evidence>
<protein>
    <submittedName>
        <fullName evidence="5">Uncharacterized protein</fullName>
    </submittedName>
</protein>
<evidence type="ECO:0000313" key="5">
    <source>
        <dbReference type="EMBL" id="KAF6202307.1"/>
    </source>
</evidence>
<sequence>MTESTRGGGFITGSKAKSEDAETGDSGICGQILTGLSWFVVICTMPFSLFVCFKVVQEYERAVIFRLGRLVSGGAKGPGELGGRLIIFSPCFQARSLSHTNYTEDEIDKRSGTRLFIRNPEGSFENLSSTTIQKRL</sequence>
<keyword evidence="4" id="KW-0812">Transmembrane</keyword>
<keyword evidence="6" id="KW-1185">Reference proteome</keyword>
<evidence type="ECO:0000313" key="6">
    <source>
        <dbReference type="Proteomes" id="UP000466442"/>
    </source>
</evidence>
<name>A0A8S9X014_APOLU</name>
<feature type="compositionally biased region" description="Gly residues" evidence="3">
    <location>
        <begin position="1"/>
        <end position="11"/>
    </location>
</feature>
<proteinExistence type="predicted"/>
<keyword evidence="4" id="KW-1133">Transmembrane helix</keyword>
<reference evidence="5" key="1">
    <citation type="journal article" date="2021" name="Mol. Ecol. Resour.">
        <title>Apolygus lucorum genome provides insights into omnivorousness and mesophyll feeding.</title>
        <authorList>
            <person name="Liu Y."/>
            <person name="Liu H."/>
            <person name="Wang H."/>
            <person name="Huang T."/>
            <person name="Liu B."/>
            <person name="Yang B."/>
            <person name="Yin L."/>
            <person name="Li B."/>
            <person name="Zhang Y."/>
            <person name="Zhang S."/>
            <person name="Jiang F."/>
            <person name="Zhang X."/>
            <person name="Ren Y."/>
            <person name="Wang B."/>
            <person name="Wang S."/>
            <person name="Lu Y."/>
            <person name="Wu K."/>
            <person name="Fan W."/>
            <person name="Wang G."/>
        </authorList>
    </citation>
    <scope>NUCLEOTIDE SEQUENCE</scope>
    <source>
        <strain evidence="5">12Hb</strain>
    </source>
</reference>
<gene>
    <name evidence="5" type="ORF">GE061_004705</name>
</gene>
<dbReference type="EMBL" id="WIXP02000012">
    <property type="protein sequence ID" value="KAF6202307.1"/>
    <property type="molecule type" value="Genomic_DNA"/>
</dbReference>
<organism evidence="5 6">
    <name type="scientific">Apolygus lucorum</name>
    <name type="common">Small green plant bug</name>
    <name type="synonym">Lygocoris lucorum</name>
    <dbReference type="NCBI Taxonomy" id="248454"/>
    <lineage>
        <taxon>Eukaryota</taxon>
        <taxon>Metazoa</taxon>
        <taxon>Ecdysozoa</taxon>
        <taxon>Arthropoda</taxon>
        <taxon>Hexapoda</taxon>
        <taxon>Insecta</taxon>
        <taxon>Pterygota</taxon>
        <taxon>Neoptera</taxon>
        <taxon>Paraneoptera</taxon>
        <taxon>Hemiptera</taxon>
        <taxon>Heteroptera</taxon>
        <taxon>Panheteroptera</taxon>
        <taxon>Cimicomorpha</taxon>
        <taxon>Miridae</taxon>
        <taxon>Mirini</taxon>
        <taxon>Apolygus</taxon>
    </lineage>
</organism>
<dbReference type="PANTHER" id="PTHR10264:SF127">
    <property type="entry name" value="PODOCIN"/>
    <property type="match status" value="1"/>
</dbReference>
<evidence type="ECO:0000256" key="4">
    <source>
        <dbReference type="SAM" id="Phobius"/>
    </source>
</evidence>
<feature type="transmembrane region" description="Helical" evidence="4">
    <location>
        <begin position="36"/>
        <end position="56"/>
    </location>
</feature>
<comment type="caution">
    <text evidence="5">The sequence shown here is derived from an EMBL/GenBank/DDBJ whole genome shotgun (WGS) entry which is preliminary data.</text>
</comment>
<dbReference type="InterPro" id="IPR043202">
    <property type="entry name" value="Band-7_stomatin-like"/>
</dbReference>
<dbReference type="AlphaFoldDB" id="A0A8S9X014"/>
<evidence type="ECO:0000256" key="1">
    <source>
        <dbReference type="ARBA" id="ARBA00004370"/>
    </source>
</evidence>